<dbReference type="Gene3D" id="1.10.287.630">
    <property type="entry name" value="Helix hairpin bin"/>
    <property type="match status" value="1"/>
</dbReference>
<feature type="region of interest" description="Disordered" evidence="5">
    <location>
        <begin position="638"/>
        <end position="671"/>
    </location>
</feature>
<dbReference type="Pfam" id="PF00520">
    <property type="entry name" value="Ion_trans"/>
    <property type="match status" value="1"/>
</dbReference>
<feature type="compositionally biased region" description="Low complexity" evidence="5">
    <location>
        <begin position="648"/>
        <end position="660"/>
    </location>
</feature>
<dbReference type="PRINTS" id="PR01463">
    <property type="entry name" value="EAGCHANLFMLY"/>
</dbReference>
<dbReference type="Gene3D" id="1.10.287.70">
    <property type="match status" value="1"/>
</dbReference>
<dbReference type="PANTHER" id="PTHR10217:SF435">
    <property type="entry name" value="POTASSIUM VOLTAGE-GATED CHANNEL PROTEIN EAG"/>
    <property type="match status" value="1"/>
</dbReference>
<proteinExistence type="predicted"/>
<dbReference type="Gene3D" id="2.60.120.10">
    <property type="entry name" value="Jelly Rolls"/>
    <property type="match status" value="1"/>
</dbReference>
<dbReference type="InterPro" id="IPR003938">
    <property type="entry name" value="K_chnl_volt-dep_EAG/ELK/ERG"/>
</dbReference>
<sequence length="671" mass="75134">MLQELHEHNTKVLRTVNVPKLTAPWCGKYLIDPRTSNHIAKWDALCAVALVFTALVTPVEVSLFPEPIGPTEVLFWLNRVVDVIFITDMCLQFVLVTEQGSSSQASAWITDPSAIASNYVRGWFTVDLLSVLVSAFDLIQSNELQKLQVLRVVRSLRLIKVLRLIRASRILKRYQTKIAIKYSLLSLVRSGFMIVLVAHWMACAWALQAYLGENLIDTWLGDDGYCTLPLNATGTTSIDFECRNAATIYMASLYWAITTITSIGYGDISPTQGNAAEQAVAVALMLVASITWAQVLGTFCGVIATFNPDLTAFREMMDDLERFMETETLPNEMRQRLREYFHESKLLRSAWANRRLLNLLPPSLKGEVAWMTSASVLDGVWFLKGTNKHFLVQLSSHLHPMIFVPADTPPPGYMYIVERGFALYKAKLLSKGHIWGDDFVLSQHELIDKLAARAMTYLEVFFLTRQELMSVAEHFPITYKHIRFCALKLAFKRVVPKMAKELLASQGEPDPEERIGHRQEKIKQGLLSREGTVSTLLFDFSVTGHGAGETTDLPTLDGPDNSSAVHDEIRELRDLHLKYKKETDFKHTETMGAIGTLQTQMEQLMQALGHSPQRQPTVVESELSHNGILHWQSPLEAFGERPPSNADGLGSSLEAESSGSKAVRELGALEA</sequence>
<feature type="domain" description="Ion transport" evidence="6">
    <location>
        <begin position="42"/>
        <end position="303"/>
    </location>
</feature>
<gene>
    <name evidence="7" type="ORF">CPOL0286_LOCUS2870</name>
</gene>
<evidence type="ECO:0000259" key="6">
    <source>
        <dbReference type="Pfam" id="PF00520"/>
    </source>
</evidence>
<evidence type="ECO:0000313" key="7">
    <source>
        <dbReference type="EMBL" id="CAE2197516.1"/>
    </source>
</evidence>
<evidence type="ECO:0000256" key="1">
    <source>
        <dbReference type="ARBA" id="ARBA00004141"/>
    </source>
</evidence>
<keyword evidence="3" id="KW-1133">Transmembrane helix</keyword>
<dbReference type="SUPFAM" id="SSF51206">
    <property type="entry name" value="cAMP-binding domain-like"/>
    <property type="match status" value="1"/>
</dbReference>
<dbReference type="EMBL" id="HBKO01005921">
    <property type="protein sequence ID" value="CAE2197516.1"/>
    <property type="molecule type" value="Transcribed_RNA"/>
</dbReference>
<evidence type="ECO:0000256" key="5">
    <source>
        <dbReference type="SAM" id="MobiDB-lite"/>
    </source>
</evidence>
<dbReference type="GO" id="GO:0005886">
    <property type="term" value="C:plasma membrane"/>
    <property type="evidence" value="ECO:0007669"/>
    <property type="project" value="TreeGrafter"/>
</dbReference>
<dbReference type="InterPro" id="IPR018490">
    <property type="entry name" value="cNMP-bd_dom_sf"/>
</dbReference>
<dbReference type="InterPro" id="IPR005821">
    <property type="entry name" value="Ion_trans_dom"/>
</dbReference>
<dbReference type="PANTHER" id="PTHR10217">
    <property type="entry name" value="VOLTAGE AND LIGAND GATED POTASSIUM CHANNEL"/>
    <property type="match status" value="1"/>
</dbReference>
<comment type="subcellular location">
    <subcellularLocation>
        <location evidence="1">Membrane</location>
        <topology evidence="1">Multi-pass membrane protein</topology>
    </subcellularLocation>
</comment>
<evidence type="ECO:0000256" key="4">
    <source>
        <dbReference type="ARBA" id="ARBA00023136"/>
    </source>
</evidence>
<accession>A0A7S4HFB6</accession>
<dbReference type="InterPro" id="IPR014710">
    <property type="entry name" value="RmlC-like_jellyroll"/>
</dbReference>
<evidence type="ECO:0000256" key="2">
    <source>
        <dbReference type="ARBA" id="ARBA00022692"/>
    </source>
</evidence>
<evidence type="ECO:0000256" key="3">
    <source>
        <dbReference type="ARBA" id="ARBA00022989"/>
    </source>
</evidence>
<reference evidence="7" key="1">
    <citation type="submission" date="2021-01" db="EMBL/GenBank/DDBJ databases">
        <authorList>
            <person name="Corre E."/>
            <person name="Pelletier E."/>
            <person name="Niang G."/>
            <person name="Scheremetjew M."/>
            <person name="Finn R."/>
            <person name="Kale V."/>
            <person name="Holt S."/>
            <person name="Cochrane G."/>
            <person name="Meng A."/>
            <person name="Brown T."/>
            <person name="Cohen L."/>
        </authorList>
    </citation>
    <scope>NUCLEOTIDE SEQUENCE</scope>
    <source>
        <strain evidence="7">UIO037</strain>
    </source>
</reference>
<dbReference type="InterPro" id="IPR050818">
    <property type="entry name" value="KCNH_animal-type"/>
</dbReference>
<name>A0A7S4HFB6_9EUKA</name>
<protein>
    <recommendedName>
        <fullName evidence="6">Ion transport domain-containing protein</fullName>
    </recommendedName>
</protein>
<dbReference type="GO" id="GO:0005249">
    <property type="term" value="F:voltage-gated potassium channel activity"/>
    <property type="evidence" value="ECO:0007669"/>
    <property type="project" value="InterPro"/>
</dbReference>
<organism evidence="7">
    <name type="scientific">Prymnesium polylepis</name>
    <dbReference type="NCBI Taxonomy" id="72548"/>
    <lineage>
        <taxon>Eukaryota</taxon>
        <taxon>Haptista</taxon>
        <taxon>Haptophyta</taxon>
        <taxon>Prymnesiophyceae</taxon>
        <taxon>Prymnesiales</taxon>
        <taxon>Prymnesiaceae</taxon>
        <taxon>Prymnesium</taxon>
    </lineage>
</organism>
<keyword evidence="2" id="KW-0812">Transmembrane</keyword>
<dbReference type="AlphaFoldDB" id="A0A7S4HFB6"/>
<dbReference type="SUPFAM" id="SSF81324">
    <property type="entry name" value="Voltage-gated potassium channels"/>
    <property type="match status" value="1"/>
</dbReference>
<dbReference type="GO" id="GO:0042391">
    <property type="term" value="P:regulation of membrane potential"/>
    <property type="evidence" value="ECO:0007669"/>
    <property type="project" value="TreeGrafter"/>
</dbReference>
<keyword evidence="4" id="KW-0472">Membrane</keyword>